<evidence type="ECO:0000313" key="5">
    <source>
        <dbReference type="Proteomes" id="UP000623509"/>
    </source>
</evidence>
<evidence type="ECO:0000256" key="1">
    <source>
        <dbReference type="SAM" id="Phobius"/>
    </source>
</evidence>
<dbReference type="EMBL" id="NMRN01000003">
    <property type="protein sequence ID" value="PAS94899.1"/>
    <property type="molecule type" value="Genomic_DNA"/>
</dbReference>
<organism evidence="3 4">
    <name type="scientific">Candidatus Dactylopiibacterium carminicum</name>
    <dbReference type="NCBI Taxonomy" id="857335"/>
    <lineage>
        <taxon>Bacteria</taxon>
        <taxon>Pseudomonadati</taxon>
        <taxon>Pseudomonadota</taxon>
        <taxon>Betaproteobacteria</taxon>
        <taxon>Rhodocyclales</taxon>
        <taxon>Rhodocyclaceae</taxon>
        <taxon>Candidatus Dactylopiibacterium</taxon>
    </lineage>
</organism>
<evidence type="ECO:0000313" key="2">
    <source>
        <dbReference type="EMBL" id="KAF7600532.1"/>
    </source>
</evidence>
<dbReference type="RefSeq" id="WP_095523288.1">
    <property type="nucleotide sequence ID" value="NZ_MDUX01000004.1"/>
</dbReference>
<dbReference type="Proteomes" id="UP000623509">
    <property type="component" value="Unassembled WGS sequence"/>
</dbReference>
<protein>
    <recommendedName>
        <fullName evidence="6">Cobalt transporter</fullName>
    </recommendedName>
</protein>
<feature type="transmembrane region" description="Helical" evidence="1">
    <location>
        <begin position="55"/>
        <end position="76"/>
    </location>
</feature>
<dbReference type="Proteomes" id="UP000216107">
    <property type="component" value="Unassembled WGS sequence"/>
</dbReference>
<feature type="transmembrane region" description="Helical" evidence="1">
    <location>
        <begin position="182"/>
        <end position="200"/>
    </location>
</feature>
<keyword evidence="5" id="KW-1185">Reference proteome</keyword>
<keyword evidence="1" id="KW-0472">Membrane</keyword>
<keyword evidence="1" id="KW-1133">Transmembrane helix</keyword>
<reference evidence="3 4" key="2">
    <citation type="submission" date="2017-07" db="EMBL/GenBank/DDBJ databases">
        <title>Candidatus Dactylopiibacterium carminicum, a nitrogen-fixing symbiont of the cochineal insect Dactylopius coccus and Dactylopius opuntiae (Hemiptera: Coccoidea: Dactylopiidae).</title>
        <authorList>
            <person name="Vera A."/>
        </authorList>
    </citation>
    <scope>NUCLEOTIDE SEQUENCE [LARGE SCALE GENOMIC DNA]</scope>
    <source>
        <strain evidence="3 4">NFDCM</strain>
    </source>
</reference>
<dbReference type="OrthoDB" id="509049at2"/>
<comment type="caution">
    <text evidence="3">The sequence shown here is derived from an EMBL/GenBank/DDBJ whole genome shotgun (WGS) entry which is preliminary data.</text>
</comment>
<name>A0A272EXR3_9RHOO</name>
<feature type="transmembrane region" description="Helical" evidence="1">
    <location>
        <begin position="30"/>
        <end position="48"/>
    </location>
</feature>
<sequence length="201" mass="22511">MIRSLHPAVHVTAGFFLILAIQWLPLPALLGVSALAVALALVCARASFVRVARRLRWIFLALLLLFAWQGPGRLLLPSLGDWSPTFEGMLIFAEHGLRLLVVVACIAILLAFLTREAWVDSLHALLRPFERFGASPHRFAVRLALVLDYCDQARLDWRQFLHEADAAPKAEAFSMKLRALTVRDRVAIVLLCAFFAGFLTW</sequence>
<accession>A0A272EXR3</accession>
<reference evidence="2 5" key="1">
    <citation type="submission" date="2016-08" db="EMBL/GenBank/DDBJ databases">
        <title>Candidatus Dactylopiibacterium carminicum genome sequence.</title>
        <authorList>
            <person name="Ramirez-Puebla S.T."/>
            <person name="Ormeno-Orrillo E."/>
            <person name="Vera-Ponce De Leon A."/>
            <person name="Luis L."/>
            <person name="Sanchez-Flores A."/>
            <person name="Monica R."/>
            <person name="Martinez-Romero E."/>
        </authorList>
    </citation>
    <scope>NUCLEOTIDE SEQUENCE [LARGE SCALE GENOMIC DNA]</scope>
    <source>
        <strain evidence="2">END1</strain>
    </source>
</reference>
<evidence type="ECO:0008006" key="6">
    <source>
        <dbReference type="Google" id="ProtNLM"/>
    </source>
</evidence>
<dbReference type="AlphaFoldDB" id="A0A272EXR3"/>
<keyword evidence="1" id="KW-0812">Transmembrane</keyword>
<gene>
    <name evidence="2" type="ORF">BGI27_02225</name>
    <name evidence="3" type="ORF">CGU29_01940</name>
</gene>
<proteinExistence type="predicted"/>
<evidence type="ECO:0000313" key="3">
    <source>
        <dbReference type="EMBL" id="PAS94899.1"/>
    </source>
</evidence>
<dbReference type="EMBL" id="MDUX01000004">
    <property type="protein sequence ID" value="KAF7600532.1"/>
    <property type="molecule type" value="Genomic_DNA"/>
</dbReference>
<feature type="transmembrane region" description="Helical" evidence="1">
    <location>
        <begin position="96"/>
        <end position="113"/>
    </location>
</feature>
<evidence type="ECO:0000313" key="4">
    <source>
        <dbReference type="Proteomes" id="UP000216107"/>
    </source>
</evidence>